<dbReference type="EMBL" id="CP002779">
    <property type="protein sequence ID" value="AEH23947.1"/>
    <property type="molecule type" value="Genomic_DNA"/>
</dbReference>
<dbReference type="STRING" id="529709.PYCH_02480"/>
<dbReference type="SUPFAM" id="SSF53335">
    <property type="entry name" value="S-adenosyl-L-methionine-dependent methyltransferases"/>
    <property type="match status" value="1"/>
</dbReference>
<evidence type="ECO:0000313" key="5">
    <source>
        <dbReference type="Proteomes" id="UP000008386"/>
    </source>
</evidence>
<dbReference type="InterPro" id="IPR046977">
    <property type="entry name" value="RsmC/RlmG"/>
</dbReference>
<dbReference type="HOGENOM" id="CLU_018398_7_2_2"/>
<dbReference type="PANTHER" id="PTHR47816">
    <property type="entry name" value="RIBOSOMAL RNA SMALL SUBUNIT METHYLTRANSFERASE C"/>
    <property type="match status" value="1"/>
</dbReference>
<accession>F8AGA9</accession>
<dbReference type="PANTHER" id="PTHR47816:SF4">
    <property type="entry name" value="RIBOSOMAL RNA SMALL SUBUNIT METHYLTRANSFERASE C"/>
    <property type="match status" value="1"/>
</dbReference>
<dbReference type="Pfam" id="PF05175">
    <property type="entry name" value="MTS"/>
    <property type="match status" value="1"/>
</dbReference>
<gene>
    <name evidence="4" type="ordered locus">PYCH_02480</name>
</gene>
<dbReference type="Gene3D" id="3.40.50.150">
    <property type="entry name" value="Vaccinia Virus protein VP39"/>
    <property type="match status" value="1"/>
</dbReference>
<dbReference type="AlphaFoldDB" id="F8AGA9"/>
<protein>
    <submittedName>
        <fullName evidence="4">Ribosomal RNA small subunit methyltransferase C (RsmC)</fullName>
    </submittedName>
</protein>
<sequence>MDITYLYKPLNEPSHMSHYYSERPSGPLRTKTIDVCIRGYCFRFITASGVFSFGKLDRGTELLIENMILQPGWRILDLGCGYGAIGIVAARFVDYVVMTDINRRAVAIARKNLKINGVKNAEVRWGTLYEPVEGEKFHSIITNPPVHAGKDVLREIVINAPRHLHDGGLLQMVIRTSHGAKFIKSLMEETFTEVREVAKGSGYRVYAGIA</sequence>
<dbReference type="InterPro" id="IPR007848">
    <property type="entry name" value="Small_mtfrase_dom"/>
</dbReference>
<dbReference type="Proteomes" id="UP000008386">
    <property type="component" value="Chromosome"/>
</dbReference>
<organism evidence="4 5">
    <name type="scientific">Pyrococcus yayanosii (strain CH1 / JCM 16557)</name>
    <dbReference type="NCBI Taxonomy" id="529709"/>
    <lineage>
        <taxon>Archaea</taxon>
        <taxon>Methanobacteriati</taxon>
        <taxon>Methanobacteriota</taxon>
        <taxon>Thermococci</taxon>
        <taxon>Thermococcales</taxon>
        <taxon>Thermococcaceae</taxon>
        <taxon>Pyrococcus</taxon>
    </lineage>
</organism>
<evidence type="ECO:0000256" key="1">
    <source>
        <dbReference type="ARBA" id="ARBA00022603"/>
    </source>
</evidence>
<dbReference type="GO" id="GO:0032259">
    <property type="term" value="P:methylation"/>
    <property type="evidence" value="ECO:0007669"/>
    <property type="project" value="UniProtKB-KW"/>
</dbReference>
<feature type="domain" description="Methyltransferase small" evidence="3">
    <location>
        <begin position="43"/>
        <end position="206"/>
    </location>
</feature>
<keyword evidence="2 4" id="KW-0808">Transferase</keyword>
<proteinExistence type="predicted"/>
<keyword evidence="1 4" id="KW-0489">Methyltransferase</keyword>
<dbReference type="KEGG" id="pya:PYCH_02480"/>
<dbReference type="InterPro" id="IPR029063">
    <property type="entry name" value="SAM-dependent_MTases_sf"/>
</dbReference>
<name>F8AGA9_PYRYC</name>
<keyword evidence="5" id="KW-1185">Reference proteome</keyword>
<dbReference type="CDD" id="cd02440">
    <property type="entry name" value="AdoMet_MTases"/>
    <property type="match status" value="1"/>
</dbReference>
<evidence type="ECO:0000259" key="3">
    <source>
        <dbReference type="Pfam" id="PF05175"/>
    </source>
</evidence>
<evidence type="ECO:0000313" key="4">
    <source>
        <dbReference type="EMBL" id="AEH23947.1"/>
    </source>
</evidence>
<evidence type="ECO:0000256" key="2">
    <source>
        <dbReference type="ARBA" id="ARBA00022679"/>
    </source>
</evidence>
<dbReference type="eggNOG" id="arCOG00110">
    <property type="taxonomic scope" value="Archaea"/>
</dbReference>
<reference evidence="4 5" key="1">
    <citation type="journal article" date="2011" name="J. Bacteriol.">
        <title>Complete genome sequence of the obligate piezophilic hyperthermophilic archaeon Pyrococcus yayanosii CH1.</title>
        <authorList>
            <person name="Jun X."/>
            <person name="Lupeng L."/>
            <person name="Minjuan X."/>
            <person name="Oger P."/>
            <person name="Fengping W."/>
            <person name="Jebbar M."/>
            <person name="Xiang X."/>
        </authorList>
    </citation>
    <scope>NUCLEOTIDE SEQUENCE [LARGE SCALE GENOMIC DNA]</scope>
    <source>
        <strain evidence="5">CH1 / JCM 16557</strain>
    </source>
</reference>
<dbReference type="GO" id="GO:0008757">
    <property type="term" value="F:S-adenosylmethionine-dependent methyltransferase activity"/>
    <property type="evidence" value="ECO:0007669"/>
    <property type="project" value="InterPro"/>
</dbReference>